<dbReference type="Pfam" id="PF12706">
    <property type="entry name" value="Lactamase_B_2"/>
    <property type="match status" value="1"/>
</dbReference>
<gene>
    <name evidence="3" type="ORF">PEDI_35260</name>
</gene>
<feature type="domain" description="Metallo-beta-lactamase" evidence="2">
    <location>
        <begin position="152"/>
        <end position="347"/>
    </location>
</feature>
<dbReference type="PANTHER" id="PTHR15032:SF4">
    <property type="entry name" value="N-ACYL-PHOSPHATIDYLETHANOLAMINE-HYDROLYZING PHOSPHOLIPASE D"/>
    <property type="match status" value="1"/>
</dbReference>
<comment type="caution">
    <text evidence="3">The sequence shown here is derived from an EMBL/GenBank/DDBJ whole genome shotgun (WGS) entry which is preliminary data.</text>
</comment>
<proteinExistence type="predicted"/>
<dbReference type="Proteomes" id="UP001310022">
    <property type="component" value="Unassembled WGS sequence"/>
</dbReference>
<accession>A0AAN4W149</accession>
<keyword evidence="1" id="KW-1133">Transmembrane helix</keyword>
<sequence length="405" mass="45967">MEQKQAAFTTGHGRGRFIPKFYFNMKVIIKRIFLSALALVLVVLISGTAFMNFSPQFGGMISEAEKALYRNSGHYKDGIFLNEEEIVMELNCHSLQQMIRETFRPDPAVVPDHNIEVEKVSPETIGSLPDSLTQIIWLGHSSFIIETAGMVILLDPVFGQYASPHPMLGRKRFNAEMPVTIEQLPKIDAVIISHDHYDHLDYESIMELKAKTDHFFVPLGVGSHLKRWEIPAEKITEMDWWQEQPFKNLNIIFTPSRHMSGRGLTDQSATLWGSWIINNPYAKLYFSGDGGYGRHFKAIGEKYGPFDVALMECGQYNELWRDVHMMPEETVQASIEVGAKFIIPIHWGSFALATHSWTDPVERVTTAAELVNLPLATPRIGEVIILPQMSGPTHEHWWTESEATL</sequence>
<dbReference type="AlphaFoldDB" id="A0AAN4W149"/>
<dbReference type="GO" id="GO:0005737">
    <property type="term" value="C:cytoplasm"/>
    <property type="evidence" value="ECO:0007669"/>
    <property type="project" value="TreeGrafter"/>
</dbReference>
<dbReference type="SUPFAM" id="SSF56281">
    <property type="entry name" value="Metallo-hydrolase/oxidoreductase"/>
    <property type="match status" value="1"/>
</dbReference>
<dbReference type="InterPro" id="IPR036866">
    <property type="entry name" value="RibonucZ/Hydroxyglut_hydro"/>
</dbReference>
<dbReference type="EMBL" id="BQKE01000002">
    <property type="protein sequence ID" value="GJM62974.1"/>
    <property type="molecule type" value="Genomic_DNA"/>
</dbReference>
<dbReference type="RefSeq" id="WP_338238195.1">
    <property type="nucleotide sequence ID" value="NZ_BQKE01000002.1"/>
</dbReference>
<dbReference type="Gene3D" id="3.60.15.10">
    <property type="entry name" value="Ribonuclease Z/Hydroxyacylglutathione hydrolase-like"/>
    <property type="match status" value="1"/>
</dbReference>
<feature type="transmembrane region" description="Helical" evidence="1">
    <location>
        <begin position="32"/>
        <end position="53"/>
    </location>
</feature>
<reference evidence="3 4" key="1">
    <citation type="submission" date="2021-12" db="EMBL/GenBank/DDBJ databases">
        <title>Genome sequencing of bacteria with rrn-lacking chromosome and rrn-plasmid.</title>
        <authorList>
            <person name="Anda M."/>
            <person name="Iwasaki W."/>
        </authorList>
    </citation>
    <scope>NUCLEOTIDE SEQUENCE [LARGE SCALE GENOMIC DNA]</scope>
    <source>
        <strain evidence="3 4">NBRC 15940</strain>
    </source>
</reference>
<protein>
    <submittedName>
        <fullName evidence="3">Membrane protein</fullName>
    </submittedName>
</protein>
<name>A0AAN4W149_9BACT</name>
<organism evidence="3 4">
    <name type="scientific">Persicobacter diffluens</name>
    <dbReference type="NCBI Taxonomy" id="981"/>
    <lineage>
        <taxon>Bacteria</taxon>
        <taxon>Pseudomonadati</taxon>
        <taxon>Bacteroidota</taxon>
        <taxon>Cytophagia</taxon>
        <taxon>Cytophagales</taxon>
        <taxon>Persicobacteraceae</taxon>
        <taxon>Persicobacter</taxon>
    </lineage>
</organism>
<keyword evidence="1" id="KW-0472">Membrane</keyword>
<evidence type="ECO:0000259" key="2">
    <source>
        <dbReference type="Pfam" id="PF12706"/>
    </source>
</evidence>
<dbReference type="PANTHER" id="PTHR15032">
    <property type="entry name" value="N-ACYL-PHOSPHATIDYLETHANOLAMINE-HYDROLYZING PHOSPHOLIPASE D"/>
    <property type="match status" value="1"/>
</dbReference>
<dbReference type="InterPro" id="IPR001279">
    <property type="entry name" value="Metallo-B-lactamas"/>
</dbReference>
<evidence type="ECO:0000313" key="4">
    <source>
        <dbReference type="Proteomes" id="UP001310022"/>
    </source>
</evidence>
<keyword evidence="4" id="KW-1185">Reference proteome</keyword>
<evidence type="ECO:0000256" key="1">
    <source>
        <dbReference type="SAM" id="Phobius"/>
    </source>
</evidence>
<evidence type="ECO:0000313" key="3">
    <source>
        <dbReference type="EMBL" id="GJM62974.1"/>
    </source>
</evidence>
<keyword evidence="1" id="KW-0812">Transmembrane</keyword>